<evidence type="ECO:0000259" key="1">
    <source>
        <dbReference type="Pfam" id="PF02931"/>
    </source>
</evidence>
<keyword evidence="3" id="KW-1185">Reference proteome</keyword>
<dbReference type="Pfam" id="PF02931">
    <property type="entry name" value="Neur_chan_LBD"/>
    <property type="match status" value="1"/>
</dbReference>
<dbReference type="AlphaFoldDB" id="T1HXQ2"/>
<dbReference type="InterPro" id="IPR036734">
    <property type="entry name" value="Neur_chan_lig-bd_sf"/>
</dbReference>
<organism evidence="2 3">
    <name type="scientific">Rhodnius prolixus</name>
    <name type="common">Triatomid bug</name>
    <dbReference type="NCBI Taxonomy" id="13249"/>
    <lineage>
        <taxon>Eukaryota</taxon>
        <taxon>Metazoa</taxon>
        <taxon>Ecdysozoa</taxon>
        <taxon>Arthropoda</taxon>
        <taxon>Hexapoda</taxon>
        <taxon>Insecta</taxon>
        <taxon>Pterygota</taxon>
        <taxon>Neoptera</taxon>
        <taxon>Paraneoptera</taxon>
        <taxon>Hemiptera</taxon>
        <taxon>Heteroptera</taxon>
        <taxon>Panheteroptera</taxon>
        <taxon>Cimicomorpha</taxon>
        <taxon>Reduviidae</taxon>
        <taxon>Triatominae</taxon>
        <taxon>Rhodnius</taxon>
    </lineage>
</organism>
<evidence type="ECO:0000313" key="3">
    <source>
        <dbReference type="Proteomes" id="UP000015103"/>
    </source>
</evidence>
<dbReference type="Gene3D" id="2.70.170.10">
    <property type="entry name" value="Neurotransmitter-gated ion-channel ligand-binding domain"/>
    <property type="match status" value="1"/>
</dbReference>
<dbReference type="InterPro" id="IPR006202">
    <property type="entry name" value="Neur_chan_lig-bd"/>
</dbReference>
<feature type="domain" description="Neurotransmitter-gated ion-channel ligand-binding" evidence="1">
    <location>
        <begin position="5"/>
        <end position="62"/>
    </location>
</feature>
<accession>T1HXQ2</accession>
<dbReference type="SUPFAM" id="SSF63712">
    <property type="entry name" value="Nicotinic receptor ligand binding domain-like"/>
    <property type="match status" value="1"/>
</dbReference>
<dbReference type="EnsemblMetazoa" id="RPRC008822-RA">
    <property type="protein sequence ID" value="RPRC008822-PA"/>
    <property type="gene ID" value="RPRC008822"/>
</dbReference>
<sequence>DELFSKLEIHIWLQLVWKDEFLTWNPDDYDGKKYIVMEGSDIWVPDLTDFNRKGDLKELTDKHSVTKSKFSVTK</sequence>
<dbReference type="GO" id="GO:0016020">
    <property type="term" value="C:membrane"/>
    <property type="evidence" value="ECO:0007669"/>
    <property type="project" value="InterPro"/>
</dbReference>
<protein>
    <submittedName>
        <fullName evidence="2">Neur_chan_LBD domain-containing protein</fullName>
    </submittedName>
</protein>
<reference evidence="2" key="1">
    <citation type="submission" date="2015-05" db="UniProtKB">
        <authorList>
            <consortium name="EnsemblMetazoa"/>
        </authorList>
    </citation>
    <scope>IDENTIFICATION</scope>
</reference>
<dbReference type="InParanoid" id="T1HXQ2"/>
<dbReference type="GO" id="GO:0005230">
    <property type="term" value="F:extracellular ligand-gated monoatomic ion channel activity"/>
    <property type="evidence" value="ECO:0007669"/>
    <property type="project" value="InterPro"/>
</dbReference>
<dbReference type="EMBL" id="ACPB03024625">
    <property type="status" value="NOT_ANNOTATED_CDS"/>
    <property type="molecule type" value="Genomic_DNA"/>
</dbReference>
<dbReference type="HOGENOM" id="CLU_2694984_0_0_1"/>
<dbReference type="STRING" id="13249.T1HXQ2"/>
<proteinExistence type="predicted"/>
<dbReference type="Proteomes" id="UP000015103">
    <property type="component" value="Unassembled WGS sequence"/>
</dbReference>
<dbReference type="VEuPathDB" id="VectorBase:RPRC008822"/>
<evidence type="ECO:0000313" key="2">
    <source>
        <dbReference type="EnsemblMetazoa" id="RPRC008822-PA"/>
    </source>
</evidence>
<name>T1HXQ2_RHOPR</name>